<dbReference type="InterPro" id="IPR036864">
    <property type="entry name" value="Zn2-C6_fun-type_DNA-bd_sf"/>
</dbReference>
<evidence type="ECO:0000313" key="3">
    <source>
        <dbReference type="EnsemblFungi" id="FOXG_14359P0"/>
    </source>
</evidence>
<dbReference type="AlphaFoldDB" id="A0A0D2YDH5"/>
<dbReference type="PROSITE" id="PS50048">
    <property type="entry name" value="ZN2_CY6_FUNGAL_2"/>
    <property type="match status" value="1"/>
</dbReference>
<organism evidence="3 4">
    <name type="scientific">Fusarium oxysporum (strain Fo5176)</name>
    <name type="common">Fusarium vascular wilt</name>
    <dbReference type="NCBI Taxonomy" id="660025"/>
    <lineage>
        <taxon>Eukaryota</taxon>
        <taxon>Fungi</taxon>
        <taxon>Dikarya</taxon>
        <taxon>Ascomycota</taxon>
        <taxon>Pezizomycotina</taxon>
        <taxon>Sordariomycetes</taxon>
        <taxon>Hypocreomycetidae</taxon>
        <taxon>Hypocreales</taxon>
        <taxon>Nectriaceae</taxon>
        <taxon>Fusarium</taxon>
        <taxon>Fusarium oxysporum species complex</taxon>
    </lineage>
</organism>
<evidence type="ECO:0000313" key="4">
    <source>
        <dbReference type="Proteomes" id="UP000002489"/>
    </source>
</evidence>
<dbReference type="EnsemblFungi" id="FOXG_14359T0">
    <property type="protein sequence ID" value="FOXG_14359P0"/>
    <property type="gene ID" value="FOXG_14359"/>
</dbReference>
<proteinExistence type="predicted"/>
<evidence type="ECO:0000259" key="2">
    <source>
        <dbReference type="PROSITE" id="PS50048"/>
    </source>
</evidence>
<accession>A0A0D2YDH5</accession>
<dbReference type="GO" id="GO:0008270">
    <property type="term" value="F:zinc ion binding"/>
    <property type="evidence" value="ECO:0007669"/>
    <property type="project" value="InterPro"/>
</dbReference>
<dbReference type="Gene3D" id="4.10.240.10">
    <property type="entry name" value="Zn(2)-C6 fungal-type DNA-binding domain"/>
    <property type="match status" value="1"/>
</dbReference>
<sequence>MGCFSCKDSRVKCDLEKPSCGRCKRLTHVCPGYPDTWSLIHRQQNEQVSRKVQLRVNRQQRLRQNNTDTPPLTASAIHASPVSVSRDIDQNVQIYAVHRMYYDLCFDASVGVFVALPFIAVNTSVSPFMHALQAAALAHSSANLNQYGLLPKLEYCAAVSALKRDIAEPAQLQNDAILMSIFLLGLFEVIVQQRSERKVETDGLKCHPHATGALALIRYRTRQKLDSSIDISVFQFYRHVRVSQSFHDIAKSPTLADVDIFRTDPSSLKTDFQIWLHLSTKSFRQLQTLGMPHPLSPNVRVLLPTPGTSMDY</sequence>
<feature type="domain" description="Zn(2)-C6 fungal-type" evidence="2">
    <location>
        <begin position="2"/>
        <end position="30"/>
    </location>
</feature>
<reference evidence="4" key="1">
    <citation type="journal article" date="2012" name="Mol. Plant Microbe Interact.">
        <title>A highly conserved effector in Fusarium oxysporum is required for full virulence on Arabidopsis.</title>
        <authorList>
            <person name="Thatcher L.F."/>
            <person name="Gardiner D.M."/>
            <person name="Kazan K."/>
            <person name="Manners J."/>
        </authorList>
    </citation>
    <scope>NUCLEOTIDE SEQUENCE [LARGE SCALE GENOMIC DNA]</scope>
    <source>
        <strain evidence="4">Fo5176</strain>
    </source>
</reference>
<reference evidence="3" key="2">
    <citation type="submission" date="2025-08" db="UniProtKB">
        <authorList>
            <consortium name="EnsemblFungi"/>
        </authorList>
    </citation>
    <scope>IDENTIFICATION</scope>
    <source>
        <strain evidence="3">4287 / CBS 123668 / FGSC 9935 / NRRL 34936</strain>
    </source>
</reference>
<dbReference type="SUPFAM" id="SSF57701">
    <property type="entry name" value="Zn2/Cys6 DNA-binding domain"/>
    <property type="match status" value="1"/>
</dbReference>
<dbReference type="PROSITE" id="PS00463">
    <property type="entry name" value="ZN2_CY6_FUNGAL_1"/>
    <property type="match status" value="1"/>
</dbReference>
<dbReference type="CDD" id="cd00067">
    <property type="entry name" value="GAL4"/>
    <property type="match status" value="1"/>
</dbReference>
<dbReference type="InterPro" id="IPR053175">
    <property type="entry name" value="DHMBA_Reg_Transcription_Factor"/>
</dbReference>
<keyword evidence="1" id="KW-0539">Nucleus</keyword>
<dbReference type="PANTHER" id="PTHR38791:SF5">
    <property type="entry name" value="TRANSCRIPTION FACTOR DBAG-RELATED"/>
    <property type="match status" value="1"/>
</dbReference>
<dbReference type="GO" id="GO:0000981">
    <property type="term" value="F:DNA-binding transcription factor activity, RNA polymerase II-specific"/>
    <property type="evidence" value="ECO:0007669"/>
    <property type="project" value="InterPro"/>
</dbReference>
<name>A0A0D2YDH5_FUSOF</name>
<dbReference type="InterPro" id="IPR001138">
    <property type="entry name" value="Zn2Cys6_DnaBD"/>
</dbReference>
<evidence type="ECO:0000256" key="1">
    <source>
        <dbReference type="ARBA" id="ARBA00023242"/>
    </source>
</evidence>
<dbReference type="Pfam" id="PF00172">
    <property type="entry name" value="Zn_clus"/>
    <property type="match status" value="1"/>
</dbReference>
<dbReference type="PANTHER" id="PTHR38791">
    <property type="entry name" value="ZN(II)2CYS6 TRANSCRIPTION FACTOR (EUROFUNG)-RELATED-RELATED"/>
    <property type="match status" value="1"/>
</dbReference>
<protein>
    <recommendedName>
        <fullName evidence="2">Zn(2)-C6 fungal-type domain-containing protein</fullName>
    </recommendedName>
</protein>
<dbReference type="Proteomes" id="UP000002489">
    <property type="component" value="Unassembled WGS sequence"/>
</dbReference>